<accession>A0AA39KX11</accession>
<name>A0AA39KX11_9HYME</name>
<reference evidence="1" key="1">
    <citation type="journal article" date="2023" name="bioRxiv">
        <title>Scaffold-level genome assemblies of two parasitoid biocontrol wasps reveal the parthenogenesis mechanism and an associated novel virus.</title>
        <authorList>
            <person name="Inwood S."/>
            <person name="Skelly J."/>
            <person name="Guhlin J."/>
            <person name="Harrop T."/>
            <person name="Goldson S."/>
            <person name="Dearden P."/>
        </authorList>
    </citation>
    <scope>NUCLEOTIDE SEQUENCE</scope>
    <source>
        <strain evidence="1">Irish</strain>
        <tissue evidence="1">Whole body</tissue>
    </source>
</reference>
<reference evidence="1" key="2">
    <citation type="submission" date="2023-03" db="EMBL/GenBank/DDBJ databases">
        <authorList>
            <person name="Inwood S.N."/>
            <person name="Skelly J.G."/>
            <person name="Guhlin J."/>
            <person name="Harrop T.W.R."/>
            <person name="Goldson S.G."/>
            <person name="Dearden P.K."/>
        </authorList>
    </citation>
    <scope>NUCLEOTIDE SEQUENCE</scope>
    <source>
        <strain evidence="1">Irish</strain>
        <tissue evidence="1">Whole body</tissue>
    </source>
</reference>
<sequence>MKKSPNNVCIQIARKYFFHKSLPFFSTQLQLGNAFYKFCERNLTGRLKNIFKIDDCILVEKGKKYNLNELETKAIGFTPIACKEFNRFIYKGNRYTSQSYRICQKINDTIITLKNGTNGIITNICSFENKHGNEEIVIFYEEIKHTGQFFHSTRHVTVHHIHECQLTDKLRACKPDFIIRPGILQNIKEKFYIINIPKGSYGD</sequence>
<dbReference type="EMBL" id="JAQQBS010000001">
    <property type="protein sequence ID" value="KAK0177083.1"/>
    <property type="molecule type" value="Genomic_DNA"/>
</dbReference>
<dbReference type="AlphaFoldDB" id="A0AA39KX11"/>
<keyword evidence="2" id="KW-1185">Reference proteome</keyword>
<comment type="caution">
    <text evidence="1">The sequence shown here is derived from an EMBL/GenBank/DDBJ whole genome shotgun (WGS) entry which is preliminary data.</text>
</comment>
<protein>
    <submittedName>
        <fullName evidence="1">Uncharacterized protein</fullName>
    </submittedName>
</protein>
<evidence type="ECO:0000313" key="2">
    <source>
        <dbReference type="Proteomes" id="UP001168990"/>
    </source>
</evidence>
<organism evidence="1 2">
    <name type="scientific">Microctonus aethiopoides</name>
    <dbReference type="NCBI Taxonomy" id="144406"/>
    <lineage>
        <taxon>Eukaryota</taxon>
        <taxon>Metazoa</taxon>
        <taxon>Ecdysozoa</taxon>
        <taxon>Arthropoda</taxon>
        <taxon>Hexapoda</taxon>
        <taxon>Insecta</taxon>
        <taxon>Pterygota</taxon>
        <taxon>Neoptera</taxon>
        <taxon>Endopterygota</taxon>
        <taxon>Hymenoptera</taxon>
        <taxon>Apocrita</taxon>
        <taxon>Ichneumonoidea</taxon>
        <taxon>Braconidae</taxon>
        <taxon>Euphorinae</taxon>
        <taxon>Microctonus</taxon>
    </lineage>
</organism>
<evidence type="ECO:0000313" key="1">
    <source>
        <dbReference type="EMBL" id="KAK0177083.1"/>
    </source>
</evidence>
<gene>
    <name evidence="1" type="ORF">PV328_001162</name>
</gene>
<dbReference type="Proteomes" id="UP001168990">
    <property type="component" value="Unassembled WGS sequence"/>
</dbReference>
<proteinExistence type="predicted"/>